<name>A0ABU7X783_9ACTN</name>
<evidence type="ECO:0000256" key="1">
    <source>
        <dbReference type="SAM" id="Phobius"/>
    </source>
</evidence>
<reference evidence="2 3" key="1">
    <citation type="submission" date="2023-08" db="EMBL/GenBank/DDBJ databases">
        <authorList>
            <person name="Sharma P."/>
            <person name="Verma V."/>
            <person name="Mohan M.K."/>
            <person name="Dubey A.K."/>
        </authorList>
    </citation>
    <scope>NUCLEOTIDE SEQUENCE [LARGE SCALE GENOMIC DNA]</scope>
    <source>
        <strain evidence="2 3">ADP4</strain>
    </source>
</reference>
<keyword evidence="1" id="KW-0472">Membrane</keyword>
<sequence>MTYRPKRLWPVFTTGLVLLLLTSLVRGVCWVLASDHMQSGHHDGDNNTPGEAIGADLQHKAWSIYQGTGTAALVIVGVTVLWTVIVVCINRRARQ</sequence>
<keyword evidence="1" id="KW-0812">Transmembrane</keyword>
<evidence type="ECO:0000313" key="2">
    <source>
        <dbReference type="EMBL" id="MEF3119254.1"/>
    </source>
</evidence>
<protein>
    <recommendedName>
        <fullName evidence="4">Integral membrane protein</fullName>
    </recommendedName>
</protein>
<dbReference type="Proteomes" id="UP001348265">
    <property type="component" value="Unassembled WGS sequence"/>
</dbReference>
<evidence type="ECO:0000313" key="3">
    <source>
        <dbReference type="Proteomes" id="UP001348265"/>
    </source>
</evidence>
<feature type="transmembrane region" description="Helical" evidence="1">
    <location>
        <begin position="70"/>
        <end position="89"/>
    </location>
</feature>
<evidence type="ECO:0008006" key="4">
    <source>
        <dbReference type="Google" id="ProtNLM"/>
    </source>
</evidence>
<proteinExistence type="predicted"/>
<organism evidence="2 3">
    <name type="scientific">Streptomyces chrestomyceticus</name>
    <dbReference type="NCBI Taxonomy" id="68185"/>
    <lineage>
        <taxon>Bacteria</taxon>
        <taxon>Bacillati</taxon>
        <taxon>Actinomycetota</taxon>
        <taxon>Actinomycetes</taxon>
        <taxon>Kitasatosporales</taxon>
        <taxon>Streptomycetaceae</taxon>
        <taxon>Streptomyces</taxon>
    </lineage>
</organism>
<keyword evidence="1" id="KW-1133">Transmembrane helix</keyword>
<dbReference type="EMBL" id="JAVFKM010000040">
    <property type="protein sequence ID" value="MEF3119254.1"/>
    <property type="molecule type" value="Genomic_DNA"/>
</dbReference>
<comment type="caution">
    <text evidence="2">The sequence shown here is derived from an EMBL/GenBank/DDBJ whole genome shotgun (WGS) entry which is preliminary data.</text>
</comment>
<accession>A0ABU7X783</accession>
<keyword evidence="3" id="KW-1185">Reference proteome</keyword>
<dbReference type="RefSeq" id="WP_331790070.1">
    <property type="nucleotide sequence ID" value="NZ_JAVFKM010000040.1"/>
</dbReference>
<gene>
    <name evidence="2" type="ORF">RB636_39520</name>
</gene>